<comment type="caution">
    <text evidence="1">The sequence shown here is derived from an EMBL/GenBank/DDBJ whole genome shotgun (WGS) entry which is preliminary data.</text>
</comment>
<gene>
    <name evidence="1" type="ORF">GV791_31720</name>
</gene>
<organism evidence="1 2">
    <name type="scientific">Nocardia cyriacigeorgica</name>
    <dbReference type="NCBI Taxonomy" id="135487"/>
    <lineage>
        <taxon>Bacteria</taxon>
        <taxon>Bacillati</taxon>
        <taxon>Actinomycetota</taxon>
        <taxon>Actinomycetes</taxon>
        <taxon>Mycobacteriales</taxon>
        <taxon>Nocardiaceae</taxon>
        <taxon>Nocardia</taxon>
    </lineage>
</organism>
<dbReference type="EMBL" id="JAAGVB010000381">
    <property type="protein sequence ID" value="NEW37086.1"/>
    <property type="molecule type" value="Genomic_DNA"/>
</dbReference>
<proteinExistence type="predicted"/>
<dbReference type="AlphaFoldDB" id="A0A6P1D0I8"/>
<protein>
    <submittedName>
        <fullName evidence="1">Uncharacterized protein</fullName>
    </submittedName>
</protein>
<sequence length="59" mass="6539">MHGSGLRDLSRLMWATKSPIPSNTQLMYALMDLLIAIQEMCETTNRARTAAAMAAEARK</sequence>
<feature type="non-terminal residue" evidence="1">
    <location>
        <position position="59"/>
    </location>
</feature>
<name>A0A6P1D0I8_9NOCA</name>
<evidence type="ECO:0000313" key="2">
    <source>
        <dbReference type="Proteomes" id="UP000471166"/>
    </source>
</evidence>
<accession>A0A6P1D0I8</accession>
<reference evidence="1 2" key="1">
    <citation type="submission" date="2020-01" db="EMBL/GenBank/DDBJ databases">
        <title>Genetics and antimicrobial susceptibilities of Nocardia species isolated from the soil; a comparison with species isolated from humans.</title>
        <authorList>
            <person name="Carrasco G."/>
            <person name="Monzon S."/>
            <person name="Sansegundo M."/>
            <person name="Garcia E."/>
            <person name="Garrido N."/>
            <person name="Medina M.J."/>
            <person name="Villalon P."/>
            <person name="Ramirez-Arocha A.C."/>
            <person name="Jimenez P."/>
            <person name="Cuesta I."/>
            <person name="Valdezate S."/>
        </authorList>
    </citation>
    <scope>NUCLEOTIDE SEQUENCE [LARGE SCALE GENOMIC DNA]</scope>
    <source>
        <strain evidence="1 2">CNM20110626</strain>
    </source>
</reference>
<dbReference type="Proteomes" id="UP000471166">
    <property type="component" value="Unassembled WGS sequence"/>
</dbReference>
<evidence type="ECO:0000313" key="1">
    <source>
        <dbReference type="EMBL" id="NEW37086.1"/>
    </source>
</evidence>